<evidence type="ECO:0000256" key="5">
    <source>
        <dbReference type="ARBA" id="ARBA00037300"/>
    </source>
</evidence>
<keyword evidence="4" id="KW-0539">Nucleus</keyword>
<feature type="compositionally biased region" description="Basic and acidic residues" evidence="7">
    <location>
        <begin position="167"/>
        <end position="182"/>
    </location>
</feature>
<comment type="subcellular location">
    <subcellularLocation>
        <location evidence="1">Nucleus</location>
        <location evidence="1">Nucleolus</location>
    </subcellularLocation>
</comment>
<dbReference type="Gene3D" id="3.40.50.1010">
    <property type="entry name" value="5'-nuclease"/>
    <property type="match status" value="1"/>
</dbReference>
<feature type="compositionally biased region" description="Basic and acidic residues" evidence="7">
    <location>
        <begin position="191"/>
        <end position="207"/>
    </location>
</feature>
<evidence type="ECO:0000256" key="3">
    <source>
        <dbReference type="ARBA" id="ARBA00022552"/>
    </source>
</evidence>
<comment type="caution">
    <text evidence="9">The sequence shown here is derived from an EMBL/GenBank/DDBJ whole genome shotgun (WGS) entry which is preliminary data.</text>
</comment>
<organism evidence="9 10">
    <name type="scientific">Phialemonium thermophilum</name>
    <dbReference type="NCBI Taxonomy" id="223376"/>
    <lineage>
        <taxon>Eukaryota</taxon>
        <taxon>Fungi</taxon>
        <taxon>Dikarya</taxon>
        <taxon>Ascomycota</taxon>
        <taxon>Pezizomycotina</taxon>
        <taxon>Sordariomycetes</taxon>
        <taxon>Sordariomycetidae</taxon>
        <taxon>Cephalothecales</taxon>
        <taxon>Cephalothecaceae</taxon>
        <taxon>Phialemonium</taxon>
    </lineage>
</organism>
<evidence type="ECO:0000313" key="9">
    <source>
        <dbReference type="EMBL" id="KAL1870520.1"/>
    </source>
</evidence>
<feature type="compositionally biased region" description="Basic residues" evidence="7">
    <location>
        <begin position="307"/>
        <end position="319"/>
    </location>
</feature>
<dbReference type="InterPro" id="IPR006984">
    <property type="entry name" value="Fcf1/UTP23"/>
</dbReference>
<evidence type="ECO:0000256" key="1">
    <source>
        <dbReference type="ARBA" id="ARBA00004604"/>
    </source>
</evidence>
<feature type="compositionally biased region" description="Low complexity" evidence="7">
    <location>
        <begin position="320"/>
        <end position="344"/>
    </location>
</feature>
<feature type="region of interest" description="Disordered" evidence="7">
    <location>
        <begin position="167"/>
        <end position="344"/>
    </location>
</feature>
<dbReference type="Pfam" id="PF24779">
    <property type="entry name" value="UTP23_sensor"/>
    <property type="match status" value="1"/>
</dbReference>
<dbReference type="PANTHER" id="PTHR12416">
    <property type="entry name" value="RRNA-PROCESSING PROTEIN UTP23 HOMOLOG"/>
    <property type="match status" value="1"/>
</dbReference>
<evidence type="ECO:0000259" key="8">
    <source>
        <dbReference type="Pfam" id="PF24779"/>
    </source>
</evidence>
<dbReference type="Proteomes" id="UP001586593">
    <property type="component" value="Unassembled WGS sequence"/>
</dbReference>
<feature type="compositionally biased region" description="Low complexity" evidence="7">
    <location>
        <begin position="213"/>
        <end position="228"/>
    </location>
</feature>
<comment type="similarity">
    <text evidence="6">Belongs to the UTP23/FCF1 family. UTP23 subfamily.</text>
</comment>
<protein>
    <recommendedName>
        <fullName evidence="8">UTP23 sensor motif region domain-containing protein</fullName>
    </recommendedName>
</protein>
<keyword evidence="3" id="KW-0698">rRNA processing</keyword>
<accession>A0ABR3X3X2</accession>
<evidence type="ECO:0000313" key="10">
    <source>
        <dbReference type="Proteomes" id="UP001586593"/>
    </source>
</evidence>
<dbReference type="InterPro" id="IPR029060">
    <property type="entry name" value="PIN-like_dom_sf"/>
</dbReference>
<dbReference type="Pfam" id="PF04900">
    <property type="entry name" value="Fcf1"/>
    <property type="match status" value="1"/>
</dbReference>
<dbReference type="EMBL" id="JAZHXJ010000175">
    <property type="protein sequence ID" value="KAL1870520.1"/>
    <property type="molecule type" value="Genomic_DNA"/>
</dbReference>
<reference evidence="9 10" key="1">
    <citation type="journal article" date="2024" name="Commun. Biol.">
        <title>Comparative genomic analysis of thermophilic fungi reveals convergent evolutionary adaptations and gene losses.</title>
        <authorList>
            <person name="Steindorff A.S."/>
            <person name="Aguilar-Pontes M.V."/>
            <person name="Robinson A.J."/>
            <person name="Andreopoulos B."/>
            <person name="LaButti K."/>
            <person name="Kuo A."/>
            <person name="Mondo S."/>
            <person name="Riley R."/>
            <person name="Otillar R."/>
            <person name="Haridas S."/>
            <person name="Lipzen A."/>
            <person name="Grimwood J."/>
            <person name="Schmutz J."/>
            <person name="Clum A."/>
            <person name="Reid I.D."/>
            <person name="Moisan M.C."/>
            <person name="Butler G."/>
            <person name="Nguyen T.T.M."/>
            <person name="Dewar K."/>
            <person name="Conant G."/>
            <person name="Drula E."/>
            <person name="Henrissat B."/>
            <person name="Hansel C."/>
            <person name="Singer S."/>
            <person name="Hutchinson M.I."/>
            <person name="de Vries R.P."/>
            <person name="Natvig D.O."/>
            <person name="Powell A.J."/>
            <person name="Tsang A."/>
            <person name="Grigoriev I.V."/>
        </authorList>
    </citation>
    <scope>NUCLEOTIDE SEQUENCE [LARGE SCALE GENOMIC DNA]</scope>
    <source>
        <strain evidence="9 10">ATCC 24622</strain>
    </source>
</reference>
<feature type="compositionally biased region" description="Basic and acidic residues" evidence="7">
    <location>
        <begin position="275"/>
        <end position="288"/>
    </location>
</feature>
<evidence type="ECO:0000256" key="7">
    <source>
        <dbReference type="SAM" id="MobiDB-lite"/>
    </source>
</evidence>
<dbReference type="InterPro" id="IPR057776">
    <property type="entry name" value="UTP23_sensor"/>
</dbReference>
<comment type="function">
    <text evidence="5">Involved in rRNA-processing and ribosome biogenesis.</text>
</comment>
<proteinExistence type="inferred from homology"/>
<dbReference type="CDD" id="cd09865">
    <property type="entry name" value="PIN_ScUtp23p-like"/>
    <property type="match status" value="1"/>
</dbReference>
<keyword evidence="2" id="KW-0690">Ribosome biogenesis</keyword>
<feature type="compositionally biased region" description="Low complexity" evidence="7">
    <location>
        <begin position="235"/>
        <end position="250"/>
    </location>
</feature>
<keyword evidence="10" id="KW-1185">Reference proteome</keyword>
<name>A0ABR3X3X2_9PEZI</name>
<evidence type="ECO:0000256" key="4">
    <source>
        <dbReference type="ARBA" id="ARBA00023242"/>
    </source>
</evidence>
<dbReference type="SUPFAM" id="SSF88723">
    <property type="entry name" value="PIN domain-like"/>
    <property type="match status" value="1"/>
</dbReference>
<sequence>MRGKRSKQYRKLMQQLSITFGFRQPYQCIVDADMVKDTTRFKMDLVASLERTLHGKVKPLITQCSIRHLYKQNTDPTVAAAIEVAKTVCERRRCGHHPDQYPEPLSTLDCLTSIVDPSGNGTNKHRYCVASQDLEVRRRMRRVRGVPLIYVSRSVMIMEPLSSVTAEMREREEASKFRDGLIRTRGKRKRGVDDDGERERADGRGPGDDSDDNGSGSSSDGDNDSNGPSHEDRLQQQQQRRSAQVQQQESQAKKKSRRRGPKGPNPLSVRKPKKATGEKTKKKTETKTETLTPAASAPVTEADTPSKSKRKRRRRHKKAGQSSEEQPASSSQAAEGSGEATVKG</sequence>
<feature type="domain" description="UTP23 sensor motif region" evidence="8">
    <location>
        <begin position="255"/>
        <end position="274"/>
    </location>
</feature>
<evidence type="ECO:0000256" key="2">
    <source>
        <dbReference type="ARBA" id="ARBA00022517"/>
    </source>
</evidence>
<gene>
    <name evidence="9" type="ORF">VTK73DRAFT_2628</name>
</gene>
<evidence type="ECO:0000256" key="6">
    <source>
        <dbReference type="ARBA" id="ARBA00038503"/>
    </source>
</evidence>